<accession>A0A0A9FTZ4</accession>
<dbReference type="EMBL" id="GBRH01182174">
    <property type="protein sequence ID" value="JAE15722.1"/>
    <property type="molecule type" value="Transcribed_RNA"/>
</dbReference>
<evidence type="ECO:0000313" key="2">
    <source>
        <dbReference type="EMBL" id="JAE15722.1"/>
    </source>
</evidence>
<evidence type="ECO:0000256" key="1">
    <source>
        <dbReference type="SAM" id="SignalP"/>
    </source>
</evidence>
<sequence>MPSKLFLFWNIKIIWTCLEKCFHNITTVIGFYKHTLIENSDQSYALVAMSCSK</sequence>
<name>A0A0A9FTZ4_ARUDO</name>
<proteinExistence type="predicted"/>
<dbReference type="AlphaFoldDB" id="A0A0A9FTZ4"/>
<keyword evidence="1" id="KW-0732">Signal</keyword>
<feature type="chain" id="PRO_5002064803" evidence="1">
    <location>
        <begin position="17"/>
        <end position="53"/>
    </location>
</feature>
<reference evidence="2" key="1">
    <citation type="submission" date="2014-09" db="EMBL/GenBank/DDBJ databases">
        <authorList>
            <person name="Magalhaes I.L.F."/>
            <person name="Oliveira U."/>
            <person name="Santos F.R."/>
            <person name="Vidigal T.H.D.A."/>
            <person name="Brescovit A.D."/>
            <person name="Santos A.J."/>
        </authorList>
    </citation>
    <scope>NUCLEOTIDE SEQUENCE</scope>
    <source>
        <tissue evidence="2">Shoot tissue taken approximately 20 cm above the soil surface</tissue>
    </source>
</reference>
<feature type="signal peptide" evidence="1">
    <location>
        <begin position="1"/>
        <end position="16"/>
    </location>
</feature>
<reference evidence="2" key="2">
    <citation type="journal article" date="2015" name="Data Brief">
        <title>Shoot transcriptome of the giant reed, Arundo donax.</title>
        <authorList>
            <person name="Barrero R.A."/>
            <person name="Guerrero F.D."/>
            <person name="Moolhuijzen P."/>
            <person name="Goolsby J.A."/>
            <person name="Tidwell J."/>
            <person name="Bellgard S.E."/>
            <person name="Bellgard M.I."/>
        </authorList>
    </citation>
    <scope>NUCLEOTIDE SEQUENCE</scope>
    <source>
        <tissue evidence="2">Shoot tissue taken approximately 20 cm above the soil surface</tissue>
    </source>
</reference>
<organism evidence="2">
    <name type="scientific">Arundo donax</name>
    <name type="common">Giant reed</name>
    <name type="synonym">Donax arundinaceus</name>
    <dbReference type="NCBI Taxonomy" id="35708"/>
    <lineage>
        <taxon>Eukaryota</taxon>
        <taxon>Viridiplantae</taxon>
        <taxon>Streptophyta</taxon>
        <taxon>Embryophyta</taxon>
        <taxon>Tracheophyta</taxon>
        <taxon>Spermatophyta</taxon>
        <taxon>Magnoliopsida</taxon>
        <taxon>Liliopsida</taxon>
        <taxon>Poales</taxon>
        <taxon>Poaceae</taxon>
        <taxon>PACMAD clade</taxon>
        <taxon>Arundinoideae</taxon>
        <taxon>Arundineae</taxon>
        <taxon>Arundo</taxon>
    </lineage>
</organism>
<protein>
    <submittedName>
        <fullName evidence="2">Uncharacterized protein</fullName>
    </submittedName>
</protein>